<dbReference type="InterPro" id="IPR051182">
    <property type="entry name" value="Euk_NMN_adenylyltrnsfrase"/>
</dbReference>
<dbReference type="AlphaFoldDB" id="A0A915ES07"/>
<dbReference type="PANTHER" id="PTHR12039">
    <property type="entry name" value="NICOTINAMIDE MONONUCLEOTIDE ADENYLYLTRANSFERASE"/>
    <property type="match status" value="1"/>
</dbReference>
<protein>
    <submittedName>
        <fullName evidence="3">Cytidyltransferase-like domain-containing protein</fullName>
    </submittedName>
</protein>
<dbReference type="WBParaSite" id="jg8334">
    <property type="protein sequence ID" value="jg8334"/>
    <property type="gene ID" value="jg8334"/>
</dbReference>
<reference evidence="3" key="1">
    <citation type="submission" date="2022-11" db="UniProtKB">
        <authorList>
            <consortium name="WormBaseParasite"/>
        </authorList>
    </citation>
    <scope>IDENTIFICATION</scope>
</reference>
<dbReference type="GO" id="GO:0009435">
    <property type="term" value="P:NAD+ biosynthetic process"/>
    <property type="evidence" value="ECO:0007669"/>
    <property type="project" value="TreeGrafter"/>
</dbReference>
<dbReference type="PANTHER" id="PTHR12039:SF0">
    <property type="entry name" value="NICOTINAMIDE-NUCLEOTIDE ADENYLYLTRANSFERASE"/>
    <property type="match status" value="1"/>
</dbReference>
<dbReference type="InterPro" id="IPR004821">
    <property type="entry name" value="Cyt_trans-like"/>
</dbReference>
<dbReference type="Gene3D" id="3.40.50.620">
    <property type="entry name" value="HUPs"/>
    <property type="match status" value="1"/>
</dbReference>
<proteinExistence type="predicted"/>
<organism evidence="2 3">
    <name type="scientific">Ditylenchus dipsaci</name>
    <dbReference type="NCBI Taxonomy" id="166011"/>
    <lineage>
        <taxon>Eukaryota</taxon>
        <taxon>Metazoa</taxon>
        <taxon>Ecdysozoa</taxon>
        <taxon>Nematoda</taxon>
        <taxon>Chromadorea</taxon>
        <taxon>Rhabditida</taxon>
        <taxon>Tylenchina</taxon>
        <taxon>Tylenchomorpha</taxon>
        <taxon>Sphaerularioidea</taxon>
        <taxon>Anguinidae</taxon>
        <taxon>Anguininae</taxon>
        <taxon>Ditylenchus</taxon>
    </lineage>
</organism>
<dbReference type="GO" id="GO:0000309">
    <property type="term" value="F:nicotinamide-nucleotide adenylyltransferase activity"/>
    <property type="evidence" value="ECO:0007669"/>
    <property type="project" value="TreeGrafter"/>
</dbReference>
<keyword evidence="2" id="KW-1185">Reference proteome</keyword>
<name>A0A915ES07_9BILA</name>
<evidence type="ECO:0000313" key="3">
    <source>
        <dbReference type="WBParaSite" id="jg8334"/>
    </source>
</evidence>
<sequence length="269" mass="30861">MAESMPINKNVILLACGSFNPPTVMHIRMFELAQKFLQNQLQCKVLEGIISPAADSFGKKELVSAKHRLRMLELATEEFDWIRVDSYECLLPHWSKTLNILKYHRSKLLEAKRLDNEGRLMLLCGGDMIDSFTRLLDNGQPLWLPEHVHQIIRDFGIVAIQRLGATTCETLRKLHLSPDELANVFIVNDFKKEELFHQSKMSFSSNKTYDSKDANYELLLSEKNIKCSRINKATFTGNNFFEESKPIGTVFSEIKGQMVRKVPNVLAEQ</sequence>
<feature type="domain" description="Cytidyltransferase-like" evidence="1">
    <location>
        <begin position="14"/>
        <end position="162"/>
    </location>
</feature>
<dbReference type="Pfam" id="PF01467">
    <property type="entry name" value="CTP_transf_like"/>
    <property type="match status" value="1"/>
</dbReference>
<evidence type="ECO:0000259" key="1">
    <source>
        <dbReference type="Pfam" id="PF01467"/>
    </source>
</evidence>
<dbReference type="Proteomes" id="UP000887574">
    <property type="component" value="Unplaced"/>
</dbReference>
<dbReference type="GO" id="GO:0004515">
    <property type="term" value="F:nicotinate-nucleotide adenylyltransferase activity"/>
    <property type="evidence" value="ECO:0007669"/>
    <property type="project" value="TreeGrafter"/>
</dbReference>
<accession>A0A915ES07</accession>
<dbReference type="SUPFAM" id="SSF52374">
    <property type="entry name" value="Nucleotidylyl transferase"/>
    <property type="match status" value="1"/>
</dbReference>
<dbReference type="InterPro" id="IPR014729">
    <property type="entry name" value="Rossmann-like_a/b/a_fold"/>
</dbReference>
<evidence type="ECO:0000313" key="2">
    <source>
        <dbReference type="Proteomes" id="UP000887574"/>
    </source>
</evidence>